<comment type="cofactor">
    <cofactor evidence="9">
        <name>Mg(2+)</name>
        <dbReference type="ChEBI" id="CHEBI:18420"/>
    </cofactor>
    <text evidence="9">Binds 1 Mg(2+) ion per subunit.</text>
</comment>
<feature type="domain" description="Thiamine phosphate synthase/TenI" evidence="13">
    <location>
        <begin position="54"/>
        <end position="242"/>
    </location>
</feature>
<organism evidence="14 15">
    <name type="scientific">Methylobacterium soli</name>
    <dbReference type="NCBI Taxonomy" id="553447"/>
    <lineage>
        <taxon>Bacteria</taxon>
        <taxon>Pseudomonadati</taxon>
        <taxon>Pseudomonadota</taxon>
        <taxon>Alphaproteobacteria</taxon>
        <taxon>Hyphomicrobiales</taxon>
        <taxon>Methylobacteriaceae</taxon>
        <taxon>Methylobacterium</taxon>
    </lineage>
</organism>
<dbReference type="InterPro" id="IPR034291">
    <property type="entry name" value="TMP_synthase"/>
</dbReference>
<comment type="catalytic activity">
    <reaction evidence="7 9 10">
        <text>2-(2-carboxy-4-methylthiazol-5-yl)ethyl phosphate + 4-amino-2-methyl-5-(diphosphooxymethyl)pyrimidine + 2 H(+) = thiamine phosphate + CO2 + diphosphate</text>
        <dbReference type="Rhea" id="RHEA:47848"/>
        <dbReference type="ChEBI" id="CHEBI:15378"/>
        <dbReference type="ChEBI" id="CHEBI:16526"/>
        <dbReference type="ChEBI" id="CHEBI:33019"/>
        <dbReference type="ChEBI" id="CHEBI:37575"/>
        <dbReference type="ChEBI" id="CHEBI:57841"/>
        <dbReference type="ChEBI" id="CHEBI:62890"/>
        <dbReference type="EC" id="2.5.1.3"/>
    </reaction>
</comment>
<dbReference type="HAMAP" id="MF_00097">
    <property type="entry name" value="TMP_synthase"/>
    <property type="match status" value="1"/>
</dbReference>
<evidence type="ECO:0000256" key="11">
    <source>
        <dbReference type="RuleBase" id="RU004253"/>
    </source>
</evidence>
<keyword evidence="4 9" id="KW-0460">Magnesium</keyword>
<sequence>MGIGAKPTRRGGRACRAERSRNARKSDTFHGRFSVSGDLVSPAELGRSVDLRLYGILDVGVCGCDGRRLAAMAAEAVAGGCTLLQYREKTIDDARAALARIRAIHAAVAGRVPLLVNDRVDLALAAGAEGVHLGQSDLHPTDARHLLGREAIVGLTLKTGTHADELYRLPVDYACIGGVFATKSKDNPDPPVGLDGFTRIAFRARLARGGSLPIGAIAGIDSSNAASVIAAGADGIAVISALFGAEAVEGRARDLRDRVDTGLRSRGATA</sequence>
<dbReference type="Gene3D" id="3.20.20.70">
    <property type="entry name" value="Aldolase class I"/>
    <property type="match status" value="1"/>
</dbReference>
<dbReference type="UniPathway" id="UPA00060">
    <property type="reaction ID" value="UER00141"/>
</dbReference>
<feature type="binding site" evidence="9">
    <location>
        <position position="156"/>
    </location>
    <ligand>
        <name>4-amino-2-methyl-5-(diphosphooxymethyl)pyrimidine</name>
        <dbReference type="ChEBI" id="CHEBI:57841"/>
    </ligand>
</feature>
<evidence type="ECO:0000256" key="12">
    <source>
        <dbReference type="SAM" id="MobiDB-lite"/>
    </source>
</evidence>
<dbReference type="Pfam" id="PF02581">
    <property type="entry name" value="TMP-TENI"/>
    <property type="match status" value="1"/>
</dbReference>
<feature type="binding site" evidence="9">
    <location>
        <position position="118"/>
    </location>
    <ligand>
        <name>Mg(2+)</name>
        <dbReference type="ChEBI" id="CHEBI:18420"/>
    </ligand>
</feature>
<feature type="binding site" evidence="9">
    <location>
        <begin position="239"/>
        <end position="240"/>
    </location>
    <ligand>
        <name>2-[(2R,5Z)-2-carboxy-4-methylthiazol-5(2H)-ylidene]ethyl phosphate</name>
        <dbReference type="ChEBI" id="CHEBI:62899"/>
    </ligand>
</feature>
<comment type="pathway">
    <text evidence="1 9 11">Cofactor biosynthesis; thiamine diphosphate biosynthesis; thiamine phosphate from 4-amino-2-methyl-5-diphosphomethylpyrimidine and 4-methyl-5-(2-phosphoethyl)-thiazole: step 1/1.</text>
</comment>
<comment type="catalytic activity">
    <reaction evidence="8 9 10">
        <text>2-[(2R,5Z)-2-carboxy-4-methylthiazol-5(2H)-ylidene]ethyl phosphate + 4-amino-2-methyl-5-(diphosphooxymethyl)pyrimidine + 2 H(+) = thiamine phosphate + CO2 + diphosphate</text>
        <dbReference type="Rhea" id="RHEA:47844"/>
        <dbReference type="ChEBI" id="CHEBI:15378"/>
        <dbReference type="ChEBI" id="CHEBI:16526"/>
        <dbReference type="ChEBI" id="CHEBI:33019"/>
        <dbReference type="ChEBI" id="CHEBI:37575"/>
        <dbReference type="ChEBI" id="CHEBI:57841"/>
        <dbReference type="ChEBI" id="CHEBI:62899"/>
        <dbReference type="EC" id="2.5.1.3"/>
    </reaction>
</comment>
<feature type="binding site" evidence="9">
    <location>
        <begin position="182"/>
        <end position="184"/>
    </location>
    <ligand>
        <name>2-[(2R,5Z)-2-carboxy-4-methylthiazol-5(2H)-ylidene]ethyl phosphate</name>
        <dbReference type="ChEBI" id="CHEBI:62899"/>
    </ligand>
</feature>
<evidence type="ECO:0000259" key="13">
    <source>
        <dbReference type="Pfam" id="PF02581"/>
    </source>
</evidence>
<comment type="caution">
    <text evidence="14">The sequence shown here is derived from an EMBL/GenBank/DDBJ whole genome shotgun (WGS) entry which is preliminary data.</text>
</comment>
<evidence type="ECO:0000256" key="5">
    <source>
        <dbReference type="ARBA" id="ARBA00022977"/>
    </source>
</evidence>
<dbReference type="CDD" id="cd00564">
    <property type="entry name" value="TMP_TenI"/>
    <property type="match status" value="1"/>
</dbReference>
<evidence type="ECO:0000256" key="1">
    <source>
        <dbReference type="ARBA" id="ARBA00005165"/>
    </source>
</evidence>
<dbReference type="NCBIfam" id="TIGR00693">
    <property type="entry name" value="thiE"/>
    <property type="match status" value="1"/>
</dbReference>
<dbReference type="SUPFAM" id="SSF51391">
    <property type="entry name" value="Thiamin phosphate synthase"/>
    <property type="match status" value="1"/>
</dbReference>
<feature type="binding site" evidence="9">
    <location>
        <position position="117"/>
    </location>
    <ligand>
        <name>4-amino-2-methyl-5-(diphosphooxymethyl)pyrimidine</name>
        <dbReference type="ChEBI" id="CHEBI:57841"/>
    </ligand>
</feature>
<evidence type="ECO:0000256" key="3">
    <source>
        <dbReference type="ARBA" id="ARBA00022723"/>
    </source>
</evidence>
<dbReference type="InterPro" id="IPR036206">
    <property type="entry name" value="ThiamineP_synth_sf"/>
</dbReference>
<feature type="binding site" evidence="9">
    <location>
        <position position="185"/>
    </location>
    <ligand>
        <name>4-amino-2-methyl-5-(diphosphooxymethyl)pyrimidine</name>
        <dbReference type="ChEBI" id="CHEBI:57841"/>
    </ligand>
</feature>
<dbReference type="AlphaFoldDB" id="A0A6L3SWX6"/>
<name>A0A6L3SWX6_9HYPH</name>
<dbReference type="InterPro" id="IPR013785">
    <property type="entry name" value="Aldolase_TIM"/>
</dbReference>
<evidence type="ECO:0000313" key="14">
    <source>
        <dbReference type="EMBL" id="KAB1078420.1"/>
    </source>
</evidence>
<keyword evidence="2 9" id="KW-0808">Transferase</keyword>
<dbReference type="EMBL" id="VZZK01000014">
    <property type="protein sequence ID" value="KAB1078420.1"/>
    <property type="molecule type" value="Genomic_DNA"/>
</dbReference>
<keyword evidence="5 9" id="KW-0784">Thiamine biosynthesis</keyword>
<dbReference type="GO" id="GO:0000287">
    <property type="term" value="F:magnesium ion binding"/>
    <property type="evidence" value="ECO:0007669"/>
    <property type="project" value="UniProtKB-UniRule"/>
</dbReference>
<dbReference type="OrthoDB" id="9810880at2"/>
<evidence type="ECO:0000256" key="6">
    <source>
        <dbReference type="ARBA" id="ARBA00047334"/>
    </source>
</evidence>
<comment type="function">
    <text evidence="9">Condenses 4-methyl-5-(beta-hydroxyethyl)thiazole monophosphate (THZ-P) and 2-methyl-4-amino-5-hydroxymethyl pyrimidine pyrophosphate (HMP-PP) to form thiamine monophosphate (TMP).</text>
</comment>
<dbReference type="PANTHER" id="PTHR20857:SF15">
    <property type="entry name" value="THIAMINE-PHOSPHATE SYNTHASE"/>
    <property type="match status" value="1"/>
</dbReference>
<dbReference type="GO" id="GO:0009228">
    <property type="term" value="P:thiamine biosynthetic process"/>
    <property type="evidence" value="ECO:0007669"/>
    <property type="project" value="UniProtKB-KW"/>
</dbReference>
<keyword evidence="15" id="KW-1185">Reference proteome</keyword>
<evidence type="ECO:0000256" key="9">
    <source>
        <dbReference type="HAMAP-Rule" id="MF_00097"/>
    </source>
</evidence>
<feature type="binding site" evidence="9">
    <location>
        <begin position="85"/>
        <end position="89"/>
    </location>
    <ligand>
        <name>4-amino-2-methyl-5-(diphosphooxymethyl)pyrimidine</name>
        <dbReference type="ChEBI" id="CHEBI:57841"/>
    </ligand>
</feature>
<proteinExistence type="inferred from homology"/>
<evidence type="ECO:0000256" key="8">
    <source>
        <dbReference type="ARBA" id="ARBA00047883"/>
    </source>
</evidence>
<feature type="region of interest" description="Disordered" evidence="12">
    <location>
        <begin position="1"/>
        <end position="23"/>
    </location>
</feature>
<evidence type="ECO:0000256" key="7">
    <source>
        <dbReference type="ARBA" id="ARBA00047851"/>
    </source>
</evidence>
<evidence type="ECO:0000256" key="4">
    <source>
        <dbReference type="ARBA" id="ARBA00022842"/>
    </source>
</evidence>
<protein>
    <recommendedName>
        <fullName evidence="9">Thiamine-phosphate synthase</fullName>
        <shortName evidence="9">TP synthase</shortName>
        <shortName evidence="9">TPS</shortName>
        <ecNumber evidence="9">2.5.1.3</ecNumber>
    </recommendedName>
    <alternativeName>
        <fullName evidence="9">Thiamine-phosphate pyrophosphorylase</fullName>
        <shortName evidence="9">TMP pyrophosphorylase</shortName>
        <shortName evidence="9">TMP-PPase</shortName>
    </alternativeName>
</protein>
<reference evidence="14 15" key="1">
    <citation type="submission" date="2019-09" db="EMBL/GenBank/DDBJ databases">
        <title>YIM 48816 draft genome.</title>
        <authorList>
            <person name="Jiang L."/>
        </authorList>
    </citation>
    <scope>NUCLEOTIDE SEQUENCE [LARGE SCALE GENOMIC DNA]</scope>
    <source>
        <strain evidence="14 15">YIM 48816</strain>
    </source>
</reference>
<comment type="catalytic activity">
    <reaction evidence="6 9 10">
        <text>4-methyl-5-(2-phosphooxyethyl)-thiazole + 4-amino-2-methyl-5-(diphosphooxymethyl)pyrimidine + H(+) = thiamine phosphate + diphosphate</text>
        <dbReference type="Rhea" id="RHEA:22328"/>
        <dbReference type="ChEBI" id="CHEBI:15378"/>
        <dbReference type="ChEBI" id="CHEBI:33019"/>
        <dbReference type="ChEBI" id="CHEBI:37575"/>
        <dbReference type="ChEBI" id="CHEBI:57841"/>
        <dbReference type="ChEBI" id="CHEBI:58296"/>
        <dbReference type="EC" id="2.5.1.3"/>
    </reaction>
</comment>
<comment type="similarity">
    <text evidence="9 10">Belongs to the thiamine-phosphate synthase family.</text>
</comment>
<dbReference type="GO" id="GO:0004789">
    <property type="term" value="F:thiamine-phosphate diphosphorylase activity"/>
    <property type="evidence" value="ECO:0007669"/>
    <property type="project" value="UniProtKB-UniRule"/>
</dbReference>
<evidence type="ECO:0000256" key="10">
    <source>
        <dbReference type="RuleBase" id="RU003826"/>
    </source>
</evidence>
<evidence type="ECO:0000256" key="2">
    <source>
        <dbReference type="ARBA" id="ARBA00022679"/>
    </source>
</evidence>
<dbReference type="Proteomes" id="UP000474159">
    <property type="component" value="Unassembled WGS sequence"/>
</dbReference>
<dbReference type="EC" id="2.5.1.3" evidence="9"/>
<accession>A0A6L3SWX6</accession>
<dbReference type="InterPro" id="IPR022998">
    <property type="entry name" value="ThiamineP_synth_TenI"/>
</dbReference>
<feature type="binding site" evidence="9">
    <location>
        <position position="219"/>
    </location>
    <ligand>
        <name>2-[(2R,5Z)-2-carboxy-4-methylthiazol-5(2H)-ylidene]ethyl phosphate</name>
        <dbReference type="ChEBI" id="CHEBI:62899"/>
    </ligand>
</feature>
<evidence type="ECO:0000313" key="15">
    <source>
        <dbReference type="Proteomes" id="UP000474159"/>
    </source>
</evidence>
<gene>
    <name evidence="9 14" type="primary">thiE</name>
    <name evidence="14" type="ORF">F6X53_15175</name>
</gene>
<keyword evidence="3 9" id="KW-0479">Metal-binding</keyword>
<dbReference type="PANTHER" id="PTHR20857">
    <property type="entry name" value="THIAMINE-PHOSPHATE PYROPHOSPHORYLASE"/>
    <property type="match status" value="1"/>
</dbReference>
<feature type="binding site" evidence="9">
    <location>
        <position position="137"/>
    </location>
    <ligand>
        <name>Mg(2+)</name>
        <dbReference type="ChEBI" id="CHEBI:18420"/>
    </ligand>
</feature>
<dbReference type="GO" id="GO:0005737">
    <property type="term" value="C:cytoplasm"/>
    <property type="evidence" value="ECO:0007669"/>
    <property type="project" value="TreeGrafter"/>
</dbReference>
<dbReference type="GO" id="GO:0009229">
    <property type="term" value="P:thiamine diphosphate biosynthetic process"/>
    <property type="evidence" value="ECO:0007669"/>
    <property type="project" value="UniProtKB-UniRule"/>
</dbReference>